<accession>A0A6C0JW64</accession>
<reference evidence="1" key="1">
    <citation type="journal article" date="2020" name="Nature">
        <title>Giant virus diversity and host interactions through global metagenomics.</title>
        <authorList>
            <person name="Schulz F."/>
            <person name="Roux S."/>
            <person name="Paez-Espino D."/>
            <person name="Jungbluth S."/>
            <person name="Walsh D.A."/>
            <person name="Denef V.J."/>
            <person name="McMahon K.D."/>
            <person name="Konstantinidis K.T."/>
            <person name="Eloe-Fadrosh E.A."/>
            <person name="Kyrpides N.C."/>
            <person name="Woyke T."/>
        </authorList>
    </citation>
    <scope>NUCLEOTIDE SEQUENCE</scope>
    <source>
        <strain evidence="1">GVMAG-S-1063924-116</strain>
    </source>
</reference>
<dbReference type="EMBL" id="MN740698">
    <property type="protein sequence ID" value="QHU08627.1"/>
    <property type="molecule type" value="Genomic_DNA"/>
</dbReference>
<proteinExistence type="predicted"/>
<organism evidence="1">
    <name type="scientific">viral metagenome</name>
    <dbReference type="NCBI Taxonomy" id="1070528"/>
    <lineage>
        <taxon>unclassified sequences</taxon>
        <taxon>metagenomes</taxon>
        <taxon>organismal metagenomes</taxon>
    </lineage>
</organism>
<protein>
    <submittedName>
        <fullName evidence="1">Uncharacterized protein</fullName>
    </submittedName>
</protein>
<dbReference type="AlphaFoldDB" id="A0A6C0JW64"/>
<evidence type="ECO:0000313" key="1">
    <source>
        <dbReference type="EMBL" id="QHU08627.1"/>
    </source>
</evidence>
<sequence length="281" mass="31791">MSSTKLYKSIDNDFITSFKELVRLTMNLMERIKPHDYAVGEAIKELVPFNYVLEMLSRKMITVDDIKVSFNQMYYNNANLFSSVRQKTDYMDIIRRIPPKAYIPTPNEADTTHAGMIPIGTIMSHLVGGMQTAEEVRLRDNYIMTFFRCIFTATNDERQRRFSGLIINKLEARFGFPTKTVIPAETDDETISDCVMKFASATGLNIQDTSMGEEAVLAVKEIVSNFMGEDGKSIDTDRFVKDGQVDFEGIIACTGGRFPDELKNRVRKTADAMVGGYINKS</sequence>
<name>A0A6C0JW64_9ZZZZ</name>